<organism evidence="1">
    <name type="scientific">Dictyoglomus thermophilum</name>
    <dbReference type="NCBI Taxonomy" id="14"/>
    <lineage>
        <taxon>Bacteria</taxon>
        <taxon>Pseudomonadati</taxon>
        <taxon>Dictyoglomota</taxon>
        <taxon>Dictyoglomia</taxon>
        <taxon>Dictyoglomales</taxon>
        <taxon>Dictyoglomaceae</taxon>
        <taxon>Dictyoglomus</taxon>
    </lineage>
</organism>
<reference evidence="1" key="1">
    <citation type="journal article" date="2020" name="mSystems">
        <title>Genome- and Community-Level Interaction Insights into Carbon Utilization and Element Cycling Functions of Hydrothermarchaeota in Hydrothermal Sediment.</title>
        <authorList>
            <person name="Zhou Z."/>
            <person name="Liu Y."/>
            <person name="Xu W."/>
            <person name="Pan J."/>
            <person name="Luo Z.H."/>
            <person name="Li M."/>
        </authorList>
    </citation>
    <scope>NUCLEOTIDE SEQUENCE [LARGE SCALE GENOMIC DNA]</scope>
    <source>
        <strain evidence="1">SpSt-81</strain>
    </source>
</reference>
<evidence type="ECO:0000313" key="1">
    <source>
        <dbReference type="EMBL" id="HFX13961.1"/>
    </source>
</evidence>
<dbReference type="EMBL" id="DTIN01000031">
    <property type="protein sequence ID" value="HFX13961.1"/>
    <property type="molecule type" value="Genomic_DNA"/>
</dbReference>
<accession>A0A7C3RW63</accession>
<dbReference type="InterPro" id="IPR036388">
    <property type="entry name" value="WH-like_DNA-bd_sf"/>
</dbReference>
<dbReference type="Gene3D" id="1.10.10.10">
    <property type="entry name" value="Winged helix-like DNA-binding domain superfamily/Winged helix DNA-binding domain"/>
    <property type="match status" value="1"/>
</dbReference>
<name>A0A7C3RW63_DICTH</name>
<comment type="caution">
    <text evidence="1">The sequence shown here is derived from an EMBL/GenBank/DDBJ whole genome shotgun (WGS) entry which is preliminary data.</text>
</comment>
<dbReference type="PANTHER" id="PTHR34849:SF3">
    <property type="entry name" value="SSR2962 PROTEIN"/>
    <property type="match status" value="1"/>
</dbReference>
<protein>
    <submittedName>
        <fullName evidence="1">DUF433 domain-containing protein</fullName>
    </submittedName>
</protein>
<proteinExistence type="predicted"/>
<dbReference type="AlphaFoldDB" id="A0A7C3RW63"/>
<sequence length="78" mass="9002">MIENLLERIEMNPQIMLGKPVIKGTRLTVEIILEKLAYGYTEEDILKEYPFITKDDIKASLLYAAKLLALEEEYILGK</sequence>
<dbReference type="PANTHER" id="PTHR34849">
    <property type="entry name" value="SSL5025 PROTEIN"/>
    <property type="match status" value="1"/>
</dbReference>
<dbReference type="InterPro" id="IPR009057">
    <property type="entry name" value="Homeodomain-like_sf"/>
</dbReference>
<dbReference type="Pfam" id="PF04255">
    <property type="entry name" value="DUF433"/>
    <property type="match status" value="1"/>
</dbReference>
<gene>
    <name evidence="1" type="ORF">ENW00_07450</name>
</gene>
<dbReference type="InterPro" id="IPR007367">
    <property type="entry name" value="DUF433"/>
</dbReference>
<dbReference type="SUPFAM" id="SSF46689">
    <property type="entry name" value="Homeodomain-like"/>
    <property type="match status" value="1"/>
</dbReference>